<dbReference type="InterPro" id="IPR000836">
    <property type="entry name" value="PRTase_dom"/>
</dbReference>
<dbReference type="GO" id="GO:0016757">
    <property type="term" value="F:glycosyltransferase activity"/>
    <property type="evidence" value="ECO:0007669"/>
    <property type="project" value="UniProtKB-KW"/>
</dbReference>
<feature type="domain" description="Phosphoribosyltransferase" evidence="3">
    <location>
        <begin position="13"/>
        <end position="135"/>
    </location>
</feature>
<organism evidence="4">
    <name type="scientific">viral metagenome</name>
    <dbReference type="NCBI Taxonomy" id="1070528"/>
    <lineage>
        <taxon>unclassified sequences</taxon>
        <taxon>metagenomes</taxon>
        <taxon>organismal metagenomes</taxon>
    </lineage>
</organism>
<proteinExistence type="predicted"/>
<keyword evidence="1" id="KW-0328">Glycosyltransferase</keyword>
<dbReference type="PANTHER" id="PTHR43363">
    <property type="entry name" value="HYPOXANTHINE PHOSPHORIBOSYLTRANSFERASE"/>
    <property type="match status" value="1"/>
</dbReference>
<dbReference type="Gene3D" id="3.40.50.2020">
    <property type="match status" value="1"/>
</dbReference>
<accession>A0A6C0J0T2</accession>
<protein>
    <recommendedName>
        <fullName evidence="3">Phosphoribosyltransferase domain-containing protein</fullName>
    </recommendedName>
</protein>
<name>A0A6C0J0T2_9ZZZZ</name>
<evidence type="ECO:0000313" key="4">
    <source>
        <dbReference type="EMBL" id="QHT97567.1"/>
    </source>
</evidence>
<dbReference type="EMBL" id="MN740281">
    <property type="protein sequence ID" value="QHT97567.1"/>
    <property type="molecule type" value="Genomic_DNA"/>
</dbReference>
<evidence type="ECO:0000256" key="2">
    <source>
        <dbReference type="ARBA" id="ARBA00022679"/>
    </source>
</evidence>
<dbReference type="AlphaFoldDB" id="A0A6C0J0T2"/>
<evidence type="ECO:0000256" key="1">
    <source>
        <dbReference type="ARBA" id="ARBA00022676"/>
    </source>
</evidence>
<dbReference type="CDD" id="cd06223">
    <property type="entry name" value="PRTases_typeI"/>
    <property type="match status" value="1"/>
</dbReference>
<dbReference type="Pfam" id="PF00156">
    <property type="entry name" value="Pribosyltran"/>
    <property type="match status" value="1"/>
</dbReference>
<dbReference type="InterPro" id="IPR029057">
    <property type="entry name" value="PRTase-like"/>
</dbReference>
<evidence type="ECO:0000259" key="3">
    <source>
        <dbReference type="Pfam" id="PF00156"/>
    </source>
</evidence>
<dbReference type="PANTHER" id="PTHR43363:SF1">
    <property type="entry name" value="HYPOXANTHINE-GUANINE PHOSPHORIBOSYLTRANSFERASE"/>
    <property type="match status" value="1"/>
</dbReference>
<reference evidence="4" key="1">
    <citation type="journal article" date="2020" name="Nature">
        <title>Giant virus diversity and host interactions through global metagenomics.</title>
        <authorList>
            <person name="Schulz F."/>
            <person name="Roux S."/>
            <person name="Paez-Espino D."/>
            <person name="Jungbluth S."/>
            <person name="Walsh D.A."/>
            <person name="Denef V.J."/>
            <person name="McMahon K.D."/>
            <person name="Konstantinidis K.T."/>
            <person name="Eloe-Fadrosh E.A."/>
            <person name="Kyrpides N.C."/>
            <person name="Woyke T."/>
        </authorList>
    </citation>
    <scope>NUCLEOTIDE SEQUENCE</scope>
    <source>
        <strain evidence="4">GVMAG-M-3300025138-11</strain>
    </source>
</reference>
<keyword evidence="2" id="KW-0808">Transferase</keyword>
<sequence length="163" mass="18803">MSVVNNKLYYTYTDINNLIKNKKTDLKNLNVDLIIAIGGGGLIPGRIARNYIEKDIYVITVKLYNSDDTIGKIDVIQWINIDLKDKNVLIIDEINDTGTTLDYCINKLYTDNNMNKFSVFVLNHKDKIKAKEIKVSGEYIIGENIKDYWVVYPWDTLLSYPNN</sequence>
<dbReference type="SUPFAM" id="SSF53271">
    <property type="entry name" value="PRTase-like"/>
    <property type="match status" value="1"/>
</dbReference>